<comment type="caution">
    <text evidence="1">The sequence shown here is derived from an EMBL/GenBank/DDBJ whole genome shotgun (WGS) entry which is preliminary data.</text>
</comment>
<proteinExistence type="predicted"/>
<dbReference type="EMBL" id="JYLN01000004">
    <property type="protein sequence ID" value="KRP72109.1"/>
    <property type="molecule type" value="Genomic_DNA"/>
</dbReference>
<dbReference type="Proteomes" id="UP000050852">
    <property type="component" value="Unassembled WGS sequence"/>
</dbReference>
<dbReference type="PATRIC" id="fig|1615673.3.peg.3483"/>
<organism evidence="1 2">
    <name type="scientific">Pseudomonas paralactis</name>
    <dbReference type="NCBI Taxonomy" id="1615673"/>
    <lineage>
        <taxon>Bacteria</taxon>
        <taxon>Pseudomonadati</taxon>
        <taxon>Pseudomonadota</taxon>
        <taxon>Gammaproteobacteria</taxon>
        <taxon>Pseudomonadales</taxon>
        <taxon>Pseudomonadaceae</taxon>
        <taxon>Pseudomonas</taxon>
    </lineage>
</organism>
<reference evidence="1 2" key="1">
    <citation type="submission" date="2015-02" db="EMBL/GenBank/DDBJ databases">
        <title>Two Pseudomonas sp. nov., isolated from raw milk.</title>
        <authorList>
            <person name="Wenning M."/>
            <person name="von Neubeck M."/>
            <person name="Huptas C."/>
            <person name="Scherer S."/>
        </authorList>
    </citation>
    <scope>NUCLEOTIDE SEQUENCE [LARGE SCALE GENOMIC DNA]</scope>
    <source>
        <strain evidence="1 2">DSM 29164</strain>
    </source>
</reference>
<protein>
    <submittedName>
        <fullName evidence="1">Uncharacterized protein</fullName>
    </submittedName>
</protein>
<gene>
    <name evidence="1" type="ORF">TX23_12170</name>
</gene>
<evidence type="ECO:0000313" key="1">
    <source>
        <dbReference type="EMBL" id="KRP72109.1"/>
    </source>
</evidence>
<accession>A0A0R3AJC7</accession>
<name>A0A0R3AJC7_9PSED</name>
<sequence>MFDGIGNNFQGCETLSLTEVDDGANYKVPSARVQLMGYFRQLITVRNVGCLLIVATLLRRQISPA</sequence>
<dbReference type="AlphaFoldDB" id="A0A0R3AJC7"/>
<evidence type="ECO:0000313" key="2">
    <source>
        <dbReference type="Proteomes" id="UP000050852"/>
    </source>
</evidence>